<keyword evidence="1" id="KW-0805">Transcription regulation</keyword>
<gene>
    <name evidence="5" type="ORF">NFI95_15715</name>
</gene>
<keyword evidence="3" id="KW-0804">Transcription</keyword>
<reference evidence="5 6" key="1">
    <citation type="submission" date="2022-06" db="EMBL/GenBank/DDBJ databases">
        <title>Endosaccharibacter gen. nov., sp. nov., endophytic bacteria isolated from sugarcane.</title>
        <authorList>
            <person name="Pitiwittayakul N."/>
            <person name="Yukphan P."/>
            <person name="Charoenyingcharoen P."/>
            <person name="Tanasupawat S."/>
        </authorList>
    </citation>
    <scope>NUCLEOTIDE SEQUENCE [LARGE SCALE GENOMIC DNA]</scope>
    <source>
        <strain evidence="5 6">KSS8</strain>
    </source>
</reference>
<sequence length="144" mass="15761">MDEDIPADILLRRWAASPRNRPVGLVYAFCKIGGKTTYLHRMIMSAPKGVVVDHVNGNGLDNRRANLRFATSSQNAANTKPNCNPLLFRGVVANKDSFSARIQVNGKRIFDGVFLTVEEAAAAYDRLAIAHFGEFAVLNFGIPA</sequence>
<keyword evidence="5" id="KW-0540">Nuclease</keyword>
<dbReference type="RefSeq" id="WP_422865381.1">
    <property type="nucleotide sequence ID" value="NZ_JAMSKV010000017.1"/>
</dbReference>
<evidence type="ECO:0000256" key="1">
    <source>
        <dbReference type="ARBA" id="ARBA00023015"/>
    </source>
</evidence>
<dbReference type="InterPro" id="IPR044925">
    <property type="entry name" value="His-Me_finger_sf"/>
</dbReference>
<dbReference type="Proteomes" id="UP001524587">
    <property type="component" value="Unassembled WGS sequence"/>
</dbReference>
<comment type="caution">
    <text evidence="5">The sequence shown here is derived from an EMBL/GenBank/DDBJ whole genome shotgun (WGS) entry which is preliminary data.</text>
</comment>
<dbReference type="Gene3D" id="3.30.730.10">
    <property type="entry name" value="AP2/ERF domain"/>
    <property type="match status" value="1"/>
</dbReference>
<dbReference type="PROSITE" id="PS51032">
    <property type="entry name" value="AP2_ERF"/>
    <property type="match status" value="1"/>
</dbReference>
<dbReference type="InterPro" id="IPR036955">
    <property type="entry name" value="AP2/ERF_dom_sf"/>
</dbReference>
<dbReference type="EMBL" id="JAMSKV010000017">
    <property type="protein sequence ID" value="MCQ8279892.1"/>
    <property type="molecule type" value="Genomic_DNA"/>
</dbReference>
<dbReference type="SUPFAM" id="SSF54171">
    <property type="entry name" value="DNA-binding domain"/>
    <property type="match status" value="1"/>
</dbReference>
<keyword evidence="2" id="KW-0238">DNA-binding</keyword>
<keyword evidence="5" id="KW-0378">Hydrolase</keyword>
<evidence type="ECO:0000256" key="2">
    <source>
        <dbReference type="ARBA" id="ARBA00023125"/>
    </source>
</evidence>
<dbReference type="InterPro" id="IPR003615">
    <property type="entry name" value="HNH_nuc"/>
</dbReference>
<dbReference type="Gene3D" id="3.90.75.20">
    <property type="match status" value="1"/>
</dbReference>
<dbReference type="SUPFAM" id="SSF54060">
    <property type="entry name" value="His-Me finger endonucleases"/>
    <property type="match status" value="1"/>
</dbReference>
<dbReference type="Pfam" id="PF13392">
    <property type="entry name" value="HNH_3"/>
    <property type="match status" value="1"/>
</dbReference>
<protein>
    <submittedName>
        <fullName evidence="5">HNH endonuclease</fullName>
    </submittedName>
</protein>
<evidence type="ECO:0000256" key="3">
    <source>
        <dbReference type="ARBA" id="ARBA00023163"/>
    </source>
</evidence>
<feature type="domain" description="AP2/ERF" evidence="4">
    <location>
        <begin position="46"/>
        <end position="141"/>
    </location>
</feature>
<evidence type="ECO:0000259" key="4">
    <source>
        <dbReference type="PROSITE" id="PS51032"/>
    </source>
</evidence>
<proteinExistence type="predicted"/>
<dbReference type="InterPro" id="IPR001471">
    <property type="entry name" value="AP2/ERF_dom"/>
</dbReference>
<evidence type="ECO:0000313" key="5">
    <source>
        <dbReference type="EMBL" id="MCQ8279892.1"/>
    </source>
</evidence>
<accession>A0ABT1WAJ1</accession>
<keyword evidence="5" id="KW-0255">Endonuclease</keyword>
<keyword evidence="6" id="KW-1185">Reference proteome</keyword>
<dbReference type="GO" id="GO:0004519">
    <property type="term" value="F:endonuclease activity"/>
    <property type="evidence" value="ECO:0007669"/>
    <property type="project" value="UniProtKB-KW"/>
</dbReference>
<dbReference type="InterPro" id="IPR016177">
    <property type="entry name" value="DNA-bd_dom_sf"/>
</dbReference>
<organism evidence="5 6">
    <name type="scientific">Endosaccharibacter trunci</name>
    <dbReference type="NCBI Taxonomy" id="2812733"/>
    <lineage>
        <taxon>Bacteria</taxon>
        <taxon>Pseudomonadati</taxon>
        <taxon>Pseudomonadota</taxon>
        <taxon>Alphaproteobacteria</taxon>
        <taxon>Acetobacterales</taxon>
        <taxon>Acetobacteraceae</taxon>
        <taxon>Endosaccharibacter</taxon>
    </lineage>
</organism>
<name>A0ABT1WAJ1_9PROT</name>
<evidence type="ECO:0000313" key="6">
    <source>
        <dbReference type="Proteomes" id="UP001524587"/>
    </source>
</evidence>
<dbReference type="SMART" id="SM00380">
    <property type="entry name" value="AP2"/>
    <property type="match status" value="1"/>
</dbReference>